<dbReference type="CDD" id="cd10429">
    <property type="entry name" value="GAAP_like"/>
    <property type="match status" value="1"/>
</dbReference>
<dbReference type="PANTHER" id="PTHR23291:SF50">
    <property type="entry name" value="PROTEIN LIFEGUARD 4"/>
    <property type="match status" value="1"/>
</dbReference>
<keyword evidence="2 5" id="KW-0812">Transmembrane</keyword>
<comment type="similarity">
    <text evidence="5">Belongs to the BI1 family.</text>
</comment>
<evidence type="ECO:0000256" key="4">
    <source>
        <dbReference type="ARBA" id="ARBA00023136"/>
    </source>
</evidence>
<evidence type="ECO:0000256" key="3">
    <source>
        <dbReference type="ARBA" id="ARBA00022989"/>
    </source>
</evidence>
<keyword evidence="3 5" id="KW-1133">Transmembrane helix</keyword>
<feature type="transmembrane region" description="Helical" evidence="5">
    <location>
        <begin position="220"/>
        <end position="238"/>
    </location>
</feature>
<evidence type="ECO:0000256" key="2">
    <source>
        <dbReference type="ARBA" id="ARBA00022692"/>
    </source>
</evidence>
<evidence type="ECO:0000256" key="5">
    <source>
        <dbReference type="RuleBase" id="RU004379"/>
    </source>
</evidence>
<dbReference type="VEuPathDB" id="FungiDB:T551_02332"/>
<dbReference type="AlphaFoldDB" id="A0A0W4ZL03"/>
<name>A0A0W4ZL03_PNEJ7</name>
<dbReference type="GeneID" id="28940850"/>
<dbReference type="STRING" id="1408657.A0A0W4ZL03"/>
<evidence type="ECO:0000313" key="6">
    <source>
        <dbReference type="EMBL" id="KTW29058.1"/>
    </source>
</evidence>
<dbReference type="Proteomes" id="UP000053447">
    <property type="component" value="Unassembled WGS sequence"/>
</dbReference>
<dbReference type="RefSeq" id="XP_018229167.1">
    <property type="nucleotide sequence ID" value="XM_018374595.1"/>
</dbReference>
<dbReference type="Pfam" id="PF01027">
    <property type="entry name" value="Bax1-I"/>
    <property type="match status" value="1"/>
</dbReference>
<dbReference type="InterPro" id="IPR006214">
    <property type="entry name" value="Bax_inhibitor_1-related"/>
</dbReference>
<feature type="transmembrane region" description="Helical" evidence="5">
    <location>
        <begin position="194"/>
        <end position="214"/>
    </location>
</feature>
<feature type="transmembrane region" description="Helical" evidence="5">
    <location>
        <begin position="250"/>
        <end position="272"/>
    </location>
</feature>
<keyword evidence="4 5" id="KW-0472">Membrane</keyword>
<dbReference type="OrthoDB" id="7933078at2759"/>
<evidence type="ECO:0000256" key="1">
    <source>
        <dbReference type="ARBA" id="ARBA00004141"/>
    </source>
</evidence>
<sequence length="280" mass="32023">MNLKMASKTYLRQEQPPNYTVYDSCMHDNSGRICGIYTPLLSGRSASQMNNIPEDFKYGTSVYMCDISIRMDFLRKVYSILFLQIIGSAIVSSILVLNTTLRMFIMKNPWIILVSLFGNIATLFFLSWKRHNYPLNFYLLILFTLFESCSIGTTVSFYNSTVVLEALLITTGLFLGLTIFTWQNKYDFSSIGGYLYTGIILLFSGGLVFLFFPYNRMFDLAYAALGTLVFSGYILYDTSMLMKHLSPEEYIIGSVSLYIDIVNLFFQILNIISKLSMDDD</sequence>
<evidence type="ECO:0000313" key="7">
    <source>
        <dbReference type="Proteomes" id="UP000053447"/>
    </source>
</evidence>
<accession>A0A0W4ZL03</accession>
<feature type="transmembrane region" description="Helical" evidence="5">
    <location>
        <begin position="135"/>
        <end position="157"/>
    </location>
</feature>
<dbReference type="PANTHER" id="PTHR23291">
    <property type="entry name" value="BAX INHIBITOR-RELATED"/>
    <property type="match status" value="1"/>
</dbReference>
<feature type="transmembrane region" description="Helical" evidence="5">
    <location>
        <begin position="77"/>
        <end position="97"/>
    </location>
</feature>
<protein>
    <submittedName>
        <fullName evidence="6">Uncharacterized protein</fullName>
    </submittedName>
</protein>
<feature type="transmembrane region" description="Helical" evidence="5">
    <location>
        <begin position="163"/>
        <end position="182"/>
    </location>
</feature>
<comment type="subcellular location">
    <subcellularLocation>
        <location evidence="1">Membrane</location>
        <topology evidence="1">Multi-pass membrane protein</topology>
    </subcellularLocation>
</comment>
<proteinExistence type="inferred from homology"/>
<dbReference type="GO" id="GO:0016020">
    <property type="term" value="C:membrane"/>
    <property type="evidence" value="ECO:0007669"/>
    <property type="project" value="UniProtKB-SubCell"/>
</dbReference>
<keyword evidence="7" id="KW-1185">Reference proteome</keyword>
<organism evidence="6 7">
    <name type="scientific">Pneumocystis jirovecii (strain RU7)</name>
    <name type="common">Human pneumocystis pneumonia agent</name>
    <dbReference type="NCBI Taxonomy" id="1408657"/>
    <lineage>
        <taxon>Eukaryota</taxon>
        <taxon>Fungi</taxon>
        <taxon>Dikarya</taxon>
        <taxon>Ascomycota</taxon>
        <taxon>Taphrinomycotina</taxon>
        <taxon>Pneumocystomycetes</taxon>
        <taxon>Pneumocystaceae</taxon>
        <taxon>Pneumocystis</taxon>
    </lineage>
</organism>
<feature type="transmembrane region" description="Helical" evidence="5">
    <location>
        <begin position="109"/>
        <end position="128"/>
    </location>
</feature>
<comment type="caution">
    <text evidence="6">The sequence shown here is derived from an EMBL/GenBank/DDBJ whole genome shotgun (WGS) entry which is preliminary data.</text>
</comment>
<gene>
    <name evidence="6" type="ORF">T551_02332</name>
</gene>
<reference evidence="7" key="1">
    <citation type="journal article" date="2016" name="Nat. Commun.">
        <title>Genome analysis of three Pneumocystis species reveals adaptation mechanisms to life exclusively in mammalian hosts.</title>
        <authorList>
            <person name="Ma L."/>
            <person name="Chen Z."/>
            <person name="Huang D.W."/>
            <person name="Kutty G."/>
            <person name="Ishihara M."/>
            <person name="Wang H."/>
            <person name="Abouelleil A."/>
            <person name="Bishop L."/>
            <person name="Davey E."/>
            <person name="Deng R."/>
            <person name="Deng X."/>
            <person name="Fan L."/>
            <person name="Fantoni G."/>
            <person name="Fitzgerald M."/>
            <person name="Gogineni E."/>
            <person name="Goldberg J.M."/>
            <person name="Handley G."/>
            <person name="Hu X."/>
            <person name="Huber C."/>
            <person name="Jiao X."/>
            <person name="Jones K."/>
            <person name="Levin J.Z."/>
            <person name="Liu Y."/>
            <person name="Macdonald P."/>
            <person name="Melnikov A."/>
            <person name="Raley C."/>
            <person name="Sassi M."/>
            <person name="Sherman B.T."/>
            <person name="Song X."/>
            <person name="Sykes S."/>
            <person name="Tran B."/>
            <person name="Walsh L."/>
            <person name="Xia Y."/>
            <person name="Yang J."/>
            <person name="Young S."/>
            <person name="Zeng Q."/>
            <person name="Zheng X."/>
            <person name="Stephens R."/>
            <person name="Nusbaum C."/>
            <person name="Birren B.W."/>
            <person name="Azadi P."/>
            <person name="Lempicki R.A."/>
            <person name="Cuomo C.A."/>
            <person name="Kovacs J.A."/>
        </authorList>
    </citation>
    <scope>NUCLEOTIDE SEQUENCE [LARGE SCALE GENOMIC DNA]</scope>
    <source>
        <strain evidence="7">RU7</strain>
    </source>
</reference>
<dbReference type="EMBL" id="LFWA01000010">
    <property type="protein sequence ID" value="KTW29058.1"/>
    <property type="molecule type" value="Genomic_DNA"/>
</dbReference>